<dbReference type="AlphaFoldDB" id="A0A645EST9"/>
<protein>
    <submittedName>
        <fullName evidence="1">Uncharacterized protein</fullName>
    </submittedName>
</protein>
<gene>
    <name evidence="1" type="ORF">SDC9_151589</name>
</gene>
<proteinExistence type="predicted"/>
<organism evidence="1">
    <name type="scientific">bioreactor metagenome</name>
    <dbReference type="NCBI Taxonomy" id="1076179"/>
    <lineage>
        <taxon>unclassified sequences</taxon>
        <taxon>metagenomes</taxon>
        <taxon>ecological metagenomes</taxon>
    </lineage>
</organism>
<reference evidence="1" key="1">
    <citation type="submission" date="2019-08" db="EMBL/GenBank/DDBJ databases">
        <authorList>
            <person name="Kucharzyk K."/>
            <person name="Murdoch R.W."/>
            <person name="Higgins S."/>
            <person name="Loffler F."/>
        </authorList>
    </citation>
    <scope>NUCLEOTIDE SEQUENCE</scope>
</reference>
<sequence length="61" mass="7096">MQKIKSACSFRTANIRYNNRAFPIEYSIADRNLYPHVGFRCNTADVYSRAGNRPGRDDKIR</sequence>
<name>A0A645EST9_9ZZZZ</name>
<accession>A0A645EST9</accession>
<dbReference type="EMBL" id="VSSQ01050266">
    <property type="protein sequence ID" value="MPN04352.1"/>
    <property type="molecule type" value="Genomic_DNA"/>
</dbReference>
<comment type="caution">
    <text evidence="1">The sequence shown here is derived from an EMBL/GenBank/DDBJ whole genome shotgun (WGS) entry which is preliminary data.</text>
</comment>
<evidence type="ECO:0000313" key="1">
    <source>
        <dbReference type="EMBL" id="MPN04352.1"/>
    </source>
</evidence>